<proteinExistence type="predicted"/>
<dbReference type="InterPro" id="IPR001646">
    <property type="entry name" value="5peptide_repeat"/>
</dbReference>
<evidence type="ECO:0000313" key="2">
    <source>
        <dbReference type="Proteomes" id="UP000198797"/>
    </source>
</evidence>
<dbReference type="STRING" id="121616.GA0070216_115122"/>
<sequence length="217" mass="22831">MERVGGIYALERLMAESPQDHWTVVEVLATFVRRHAARPEGKSADGESAAPPLVDVQSALTVLCRRPRRSETRALDLSGTNLRGAVMSDGHLPLTRFDNSCLKGADLSGADLRGASFLDADLTEALLVNSGLEDAFLTAADLSWAALAGARLDRASLVAARLEGTILEGAQLYGALLTPPDVNGLTADQLTTALLDDATELPSHLATSSGTDRAARA</sequence>
<keyword evidence="2" id="KW-1185">Reference proteome</keyword>
<dbReference type="Pfam" id="PF00805">
    <property type="entry name" value="Pentapeptide"/>
    <property type="match status" value="2"/>
</dbReference>
<reference evidence="2" key="1">
    <citation type="submission" date="2016-06" db="EMBL/GenBank/DDBJ databases">
        <authorList>
            <person name="Varghese N."/>
            <person name="Submissions Spin"/>
        </authorList>
    </citation>
    <scope>NUCLEOTIDE SEQUENCE [LARGE SCALE GENOMIC DNA]</scope>
    <source>
        <strain evidence="2">DSM 44100</strain>
    </source>
</reference>
<dbReference type="PANTHER" id="PTHR14136:SF17">
    <property type="entry name" value="BTB_POZ DOMAIN-CONTAINING PROTEIN KCTD9"/>
    <property type="match status" value="1"/>
</dbReference>
<dbReference type="AlphaFoldDB" id="A0A1C5ACG2"/>
<dbReference type="Proteomes" id="UP000198797">
    <property type="component" value="Unassembled WGS sequence"/>
</dbReference>
<accession>A0A1C5ACG2</accession>
<dbReference type="Gene3D" id="2.160.20.80">
    <property type="entry name" value="E3 ubiquitin-protein ligase SopA"/>
    <property type="match status" value="1"/>
</dbReference>
<gene>
    <name evidence="1" type="ORF">GA0070216_115122</name>
</gene>
<dbReference type="EMBL" id="FMCU01000015">
    <property type="protein sequence ID" value="SCF42776.1"/>
    <property type="molecule type" value="Genomic_DNA"/>
</dbReference>
<organism evidence="1 2">
    <name type="scientific">Micromonospora matsumotoense</name>
    <dbReference type="NCBI Taxonomy" id="121616"/>
    <lineage>
        <taxon>Bacteria</taxon>
        <taxon>Bacillati</taxon>
        <taxon>Actinomycetota</taxon>
        <taxon>Actinomycetes</taxon>
        <taxon>Micromonosporales</taxon>
        <taxon>Micromonosporaceae</taxon>
        <taxon>Micromonospora</taxon>
    </lineage>
</organism>
<dbReference type="SUPFAM" id="SSF141571">
    <property type="entry name" value="Pentapeptide repeat-like"/>
    <property type="match status" value="1"/>
</dbReference>
<dbReference type="InterPro" id="IPR051082">
    <property type="entry name" value="Pentapeptide-BTB/POZ_domain"/>
</dbReference>
<dbReference type="PANTHER" id="PTHR14136">
    <property type="entry name" value="BTB_POZ DOMAIN-CONTAINING PROTEIN KCTD9"/>
    <property type="match status" value="1"/>
</dbReference>
<name>A0A1C5ACG2_9ACTN</name>
<evidence type="ECO:0000313" key="1">
    <source>
        <dbReference type="EMBL" id="SCF42776.1"/>
    </source>
</evidence>
<protein>
    <submittedName>
        <fullName evidence="1">Pentapeptide repeat-containing protein</fullName>
    </submittedName>
</protein>